<keyword evidence="1" id="KW-0175">Coiled coil</keyword>
<keyword evidence="5" id="KW-1185">Reference proteome</keyword>
<feature type="region of interest" description="Disordered" evidence="2">
    <location>
        <begin position="355"/>
        <end position="382"/>
    </location>
</feature>
<dbReference type="KEGG" id="sutt:SUTMEG_20740"/>
<dbReference type="Gene3D" id="3.40.50.300">
    <property type="entry name" value="P-loop containing nucleotide triphosphate hydrolases"/>
    <property type="match status" value="1"/>
</dbReference>
<feature type="compositionally biased region" description="Low complexity" evidence="2">
    <location>
        <begin position="1100"/>
        <end position="1116"/>
    </location>
</feature>
<gene>
    <name evidence="4" type="ORF">SUTMEG_20740</name>
</gene>
<feature type="region of interest" description="Disordered" evidence="2">
    <location>
        <begin position="1062"/>
        <end position="1146"/>
    </location>
</feature>
<feature type="compositionally biased region" description="Low complexity" evidence="2">
    <location>
        <begin position="881"/>
        <end position="897"/>
    </location>
</feature>
<feature type="domain" description="DEAD/DEAH-box helicase" evidence="3">
    <location>
        <begin position="2"/>
        <end position="118"/>
    </location>
</feature>
<feature type="compositionally biased region" description="Low complexity" evidence="2">
    <location>
        <begin position="834"/>
        <end position="855"/>
    </location>
</feature>
<feature type="compositionally biased region" description="Basic residues" evidence="2">
    <location>
        <begin position="861"/>
        <end position="877"/>
    </location>
</feature>
<name>A0A2Z6ICH8_9BURK</name>
<evidence type="ECO:0000259" key="3">
    <source>
        <dbReference type="Pfam" id="PF00270"/>
    </source>
</evidence>
<dbReference type="InterPro" id="IPR011545">
    <property type="entry name" value="DEAD/DEAH_box_helicase_dom"/>
</dbReference>
<feature type="compositionally biased region" description="Basic and acidic residues" evidence="2">
    <location>
        <begin position="953"/>
        <end position="973"/>
    </location>
</feature>
<dbReference type="AlphaFoldDB" id="A0A2Z6ICH8"/>
<evidence type="ECO:0000256" key="1">
    <source>
        <dbReference type="SAM" id="Coils"/>
    </source>
</evidence>
<feature type="coiled-coil region" evidence="1">
    <location>
        <begin position="696"/>
        <end position="723"/>
    </location>
</feature>
<protein>
    <recommendedName>
        <fullName evidence="3">DEAD/DEAH-box helicase domain-containing protein</fullName>
    </recommendedName>
</protein>
<feature type="compositionally biased region" description="Acidic residues" evidence="2">
    <location>
        <begin position="413"/>
        <end position="429"/>
    </location>
</feature>
<feature type="compositionally biased region" description="Low complexity" evidence="2">
    <location>
        <begin position="432"/>
        <end position="443"/>
    </location>
</feature>
<evidence type="ECO:0000256" key="2">
    <source>
        <dbReference type="SAM" id="MobiDB-lite"/>
    </source>
</evidence>
<dbReference type="EMBL" id="AP018786">
    <property type="protein sequence ID" value="BBF24183.1"/>
    <property type="molecule type" value="Genomic_DNA"/>
</dbReference>
<feature type="region of interest" description="Disordered" evidence="2">
    <location>
        <begin position="828"/>
        <end position="1046"/>
    </location>
</feature>
<feature type="compositionally biased region" description="Basic and acidic residues" evidence="2">
    <location>
        <begin position="629"/>
        <end position="659"/>
    </location>
</feature>
<dbReference type="Pfam" id="PF00270">
    <property type="entry name" value="DEAD"/>
    <property type="match status" value="1"/>
</dbReference>
<proteinExistence type="predicted"/>
<organism evidence="4 5">
    <name type="scientific">Sutterella megalosphaeroides</name>
    <dbReference type="NCBI Taxonomy" id="2494234"/>
    <lineage>
        <taxon>Bacteria</taxon>
        <taxon>Pseudomonadati</taxon>
        <taxon>Pseudomonadota</taxon>
        <taxon>Betaproteobacteria</taxon>
        <taxon>Burkholderiales</taxon>
        <taxon>Sutterellaceae</taxon>
        <taxon>Sutterella</taxon>
    </lineage>
</organism>
<feature type="compositionally biased region" description="Basic and acidic residues" evidence="2">
    <location>
        <begin position="485"/>
        <end position="496"/>
    </location>
</feature>
<accession>A0A2Z6ICH8</accession>
<dbReference type="InterPro" id="IPR027417">
    <property type="entry name" value="P-loop_NTPase"/>
</dbReference>
<dbReference type="SUPFAM" id="SSF52540">
    <property type="entry name" value="P-loop containing nucleoside triphosphate hydrolases"/>
    <property type="match status" value="1"/>
</dbReference>
<feature type="compositionally biased region" description="Basic and acidic residues" evidence="2">
    <location>
        <begin position="466"/>
        <end position="476"/>
    </location>
</feature>
<feature type="compositionally biased region" description="Basic and acidic residues" evidence="2">
    <location>
        <begin position="514"/>
        <end position="526"/>
    </location>
</feature>
<feature type="compositionally biased region" description="Polar residues" evidence="2">
    <location>
        <begin position="372"/>
        <end position="382"/>
    </location>
</feature>
<feature type="compositionally biased region" description="Basic and acidic residues" evidence="2">
    <location>
        <begin position="933"/>
        <end position="943"/>
    </location>
</feature>
<sequence>MRNRRVLICAPNGAGKTTALIVALIARLQKEPPPEGRPVRAVIVTPPVGLSVGHEVVERFKILAADTDLRILNLTYQRSEAKLRAHLEKHRPDILVGSLARMVEFARISDVSHIEAIIYPRLDRSVAEETAKPYALWTNIFPEAAAVGTLEEGAHEKTARDAMPRAEEWFDSYPGPVPGTVDYFLAANFRFPYSMYDFLWHWSEENGFRKILLVTKDDKERDRFLLGEGPWKGRIATATLQEIESRSVWPSDYEVSFLWPSLLSPEDNARAACRGTADAAPVTVALVISEKLAACKRLALHLDRKLKIVNPIGAQFAFPYELSVGEMARRWTALHPFYQGPQYDVPVGTASAVPLEKSESAKSPESVEPIASNATKSESATDNALEFLRSTDFTRADEAFEPVRTSEVKNEEAEPVEAIEPIEDVEPLESLEAPVPEGEAAGESSDDVSSDANRADGAEVSDDEHEEHLHAEEPHRRTLTIRADYVAEKAKAHAPETEIVITEPLSSSSAALRASERRHATSERLTHQLVAEQGKNRRTRRMPHLPSDSTGLMSEKTERKKARDRKEPDCRERLKTEKQKTRAEQSKVARRKEVEASERRNEKKARNERRRERAEKTETSASGPIAHVVRTERKERNAERAERVERTENKTANDSARRAENDEAVLLVRFNEKAVLPPATSASRGAFKVYFATRDLARRSRQLSKAERDSASAEAELEALRVHNPEAVGDELRRFEENHDRSKKIVRSKIVSPTGTNIEEAIVRAHNARIDLELARRNHRQAYYAKAKTEMRYAGDVPEELRSNYGVTEETIAAHVAWKLEQAKKNAARASESTAEPIETSAPAAPIAPEAAEAQPARRENAKKKTQRPGKRGRGARTGHVAAATDAVDSAALATSAPTDVAKETKGVESAPQAPVPNAPKSADLPTSAVEEDGAKAPRRAEGSKSSSGKRAKSAEKPSERSDKNRGAKGRRDARPKKPARAQNRPERDEAGDVNGNRALPEPKEEFLDDDFGNSIHYRTIAERQAAKARPKNARTSDGIPSPLATSFGIYTPDPYGSLSLPQTMPGLTGRTPSVHVFGSGTDPYSGARIPPMRDKAPSGKRGSSSKGQKSRQPSKASANPKGNAPGKGASDRARKGGRRGGPSKD</sequence>
<dbReference type="GO" id="GO:0003676">
    <property type="term" value="F:nucleic acid binding"/>
    <property type="evidence" value="ECO:0007669"/>
    <property type="project" value="InterPro"/>
</dbReference>
<dbReference type="GO" id="GO:0005524">
    <property type="term" value="F:ATP binding"/>
    <property type="evidence" value="ECO:0007669"/>
    <property type="project" value="InterPro"/>
</dbReference>
<reference evidence="4 5" key="1">
    <citation type="journal article" date="2018" name="Int. J. Syst. Evol. Microbiol.">
        <title>Mesosutterella multiformis gen. nov., sp. nov., a member of the family Sutterellaceae and Sutterella megalosphaeroides sp. nov., isolated from human faeces.</title>
        <authorList>
            <person name="Sakamoto M."/>
            <person name="Ikeyama N."/>
            <person name="Kunihiro T."/>
            <person name="Iino T."/>
            <person name="Yuki M."/>
            <person name="Ohkuma M."/>
        </authorList>
    </citation>
    <scope>NUCLEOTIDE SEQUENCE [LARGE SCALE GENOMIC DNA]</scope>
    <source>
        <strain evidence="4 5">6FBBBH3</strain>
    </source>
</reference>
<feature type="compositionally biased region" description="Basic and acidic residues" evidence="2">
    <location>
        <begin position="564"/>
        <end position="618"/>
    </location>
</feature>
<dbReference type="Proteomes" id="UP000271003">
    <property type="component" value="Chromosome"/>
</dbReference>
<evidence type="ECO:0000313" key="5">
    <source>
        <dbReference type="Proteomes" id="UP000271003"/>
    </source>
</evidence>
<evidence type="ECO:0000313" key="4">
    <source>
        <dbReference type="EMBL" id="BBF24183.1"/>
    </source>
</evidence>
<feature type="region of interest" description="Disordered" evidence="2">
    <location>
        <begin position="398"/>
        <end position="659"/>
    </location>
</feature>